<gene>
    <name evidence="2" type="ORF">NPIL_294381</name>
</gene>
<proteinExistence type="predicted"/>
<dbReference type="OrthoDB" id="10498076at2759"/>
<feature type="compositionally biased region" description="Low complexity" evidence="1">
    <location>
        <begin position="84"/>
        <end position="95"/>
    </location>
</feature>
<feature type="region of interest" description="Disordered" evidence="1">
    <location>
        <begin position="81"/>
        <end position="105"/>
    </location>
</feature>
<accession>A0A8X6UJA7</accession>
<sequence length="105" mass="11872">MTLLHPYSSGLVQWQRLCFLYNPIVLTPKKRHPYGPILNPDTRYQYQANQDTHGSHFDRYASQLNSPLTILRFPADFSQLLGGSSNSSTTTRSPTYGQRGGGKKQ</sequence>
<comment type="caution">
    <text evidence="2">The sequence shown here is derived from an EMBL/GenBank/DDBJ whole genome shotgun (WGS) entry which is preliminary data.</text>
</comment>
<dbReference type="AlphaFoldDB" id="A0A8X6UJA7"/>
<name>A0A8X6UJA7_NEPPI</name>
<keyword evidence="3" id="KW-1185">Reference proteome</keyword>
<protein>
    <submittedName>
        <fullName evidence="2">Uncharacterized protein</fullName>
    </submittedName>
</protein>
<organism evidence="2 3">
    <name type="scientific">Nephila pilipes</name>
    <name type="common">Giant wood spider</name>
    <name type="synonym">Nephila maculata</name>
    <dbReference type="NCBI Taxonomy" id="299642"/>
    <lineage>
        <taxon>Eukaryota</taxon>
        <taxon>Metazoa</taxon>
        <taxon>Ecdysozoa</taxon>
        <taxon>Arthropoda</taxon>
        <taxon>Chelicerata</taxon>
        <taxon>Arachnida</taxon>
        <taxon>Araneae</taxon>
        <taxon>Araneomorphae</taxon>
        <taxon>Entelegynae</taxon>
        <taxon>Araneoidea</taxon>
        <taxon>Nephilidae</taxon>
        <taxon>Nephila</taxon>
    </lineage>
</organism>
<evidence type="ECO:0000313" key="2">
    <source>
        <dbReference type="EMBL" id="GFU39480.1"/>
    </source>
</evidence>
<dbReference type="Proteomes" id="UP000887013">
    <property type="component" value="Unassembled WGS sequence"/>
</dbReference>
<evidence type="ECO:0000256" key="1">
    <source>
        <dbReference type="SAM" id="MobiDB-lite"/>
    </source>
</evidence>
<dbReference type="EMBL" id="BMAW01084598">
    <property type="protein sequence ID" value="GFU39480.1"/>
    <property type="molecule type" value="Genomic_DNA"/>
</dbReference>
<reference evidence="2" key="1">
    <citation type="submission" date="2020-08" db="EMBL/GenBank/DDBJ databases">
        <title>Multicomponent nature underlies the extraordinary mechanical properties of spider dragline silk.</title>
        <authorList>
            <person name="Kono N."/>
            <person name="Nakamura H."/>
            <person name="Mori M."/>
            <person name="Yoshida Y."/>
            <person name="Ohtoshi R."/>
            <person name="Malay A.D."/>
            <person name="Moran D.A.P."/>
            <person name="Tomita M."/>
            <person name="Numata K."/>
            <person name="Arakawa K."/>
        </authorList>
    </citation>
    <scope>NUCLEOTIDE SEQUENCE</scope>
</reference>
<evidence type="ECO:0000313" key="3">
    <source>
        <dbReference type="Proteomes" id="UP000887013"/>
    </source>
</evidence>